<evidence type="ECO:0000313" key="3">
    <source>
        <dbReference type="Proteomes" id="UP000507962"/>
    </source>
</evidence>
<dbReference type="InterPro" id="IPR036691">
    <property type="entry name" value="Endo/exonu/phosph_ase_sf"/>
</dbReference>
<dbReference type="GO" id="GO:0004519">
    <property type="term" value="F:endonuclease activity"/>
    <property type="evidence" value="ECO:0007669"/>
    <property type="project" value="UniProtKB-KW"/>
</dbReference>
<dbReference type="Gene3D" id="3.60.10.10">
    <property type="entry name" value="Endonuclease/exonuclease/phosphatase"/>
    <property type="match status" value="1"/>
</dbReference>
<dbReference type="CDD" id="cd09083">
    <property type="entry name" value="EEP-1"/>
    <property type="match status" value="1"/>
</dbReference>
<dbReference type="GO" id="GO:0004527">
    <property type="term" value="F:exonuclease activity"/>
    <property type="evidence" value="ECO:0007669"/>
    <property type="project" value="UniProtKB-KW"/>
</dbReference>
<keyword evidence="2" id="KW-0255">Endonuclease</keyword>
<dbReference type="GO" id="GO:0006506">
    <property type="term" value="P:GPI anchor biosynthetic process"/>
    <property type="evidence" value="ECO:0007669"/>
    <property type="project" value="TreeGrafter"/>
</dbReference>
<evidence type="ECO:0000259" key="1">
    <source>
        <dbReference type="Pfam" id="PF03372"/>
    </source>
</evidence>
<accession>A0A4U8YMU6</accession>
<evidence type="ECO:0000313" key="2">
    <source>
        <dbReference type="EMBL" id="VFQ42533.1"/>
    </source>
</evidence>
<gene>
    <name evidence="2" type="ORF">MSL71_1540</name>
</gene>
<dbReference type="AlphaFoldDB" id="A0A4U8YMU6"/>
<dbReference type="Proteomes" id="UP000507962">
    <property type="component" value="Unassembled WGS sequence"/>
</dbReference>
<dbReference type="RefSeq" id="WP_246317678.1">
    <property type="nucleotide sequence ID" value="NZ_CAADHO010000001.1"/>
</dbReference>
<keyword evidence="2" id="KW-0540">Nuclease</keyword>
<keyword evidence="3" id="KW-1185">Reference proteome</keyword>
<keyword evidence="2" id="KW-0269">Exonuclease</keyword>
<proteinExistence type="predicted"/>
<keyword evidence="2" id="KW-0378">Hydrolase</keyword>
<sequence length="253" mass="29085">MTYAYDPMNRPFSVMSINLRFGLADDGDNSWEHRRRAYGPLFTATRPDFIGMQEANNFQTRYLAQLLKDYRFVGVRNPSPTTWQNNLIFYQKEWTCLRHTHCFLSHTPHEESQLEGSQWPRQCVIGEFERDDERVVCVTTHFDFDEGVQKQSADLILGFLEDFPGDVPMVITGDFNAPPESPAHEAFQSGGFKDSFAGEHSSTFHGFTGNDLGKHIDWILYKGGLKVMDAEVIKHPFEGIYPSDHYPVVCRFT</sequence>
<reference evidence="2 3" key="1">
    <citation type="submission" date="2019-03" db="EMBL/GenBank/DDBJ databases">
        <authorList>
            <person name="Nijsse B."/>
        </authorList>
    </citation>
    <scope>NUCLEOTIDE SEQUENCE [LARGE SCALE GENOMIC DNA]</scope>
    <source>
        <strain evidence="2">Desulfoluna butyratoxydans MSL71</strain>
    </source>
</reference>
<name>A0A4U8YMU6_9BACT</name>
<dbReference type="PANTHER" id="PTHR14859">
    <property type="entry name" value="CALCOFLUOR WHITE HYPERSENSITIVE PROTEIN PRECURSOR"/>
    <property type="match status" value="1"/>
</dbReference>
<dbReference type="SUPFAM" id="SSF56219">
    <property type="entry name" value="DNase I-like"/>
    <property type="match status" value="1"/>
</dbReference>
<dbReference type="Pfam" id="PF03372">
    <property type="entry name" value="Exo_endo_phos"/>
    <property type="match status" value="1"/>
</dbReference>
<dbReference type="EMBL" id="CAADHO010000001">
    <property type="protein sequence ID" value="VFQ42533.1"/>
    <property type="molecule type" value="Genomic_DNA"/>
</dbReference>
<protein>
    <submittedName>
        <fullName evidence="2">Endonuclease/exonuclease/phosphatase</fullName>
    </submittedName>
</protein>
<dbReference type="GO" id="GO:0016020">
    <property type="term" value="C:membrane"/>
    <property type="evidence" value="ECO:0007669"/>
    <property type="project" value="GOC"/>
</dbReference>
<organism evidence="2 3">
    <name type="scientific">Desulfoluna butyratoxydans</name>
    <dbReference type="NCBI Taxonomy" id="231438"/>
    <lineage>
        <taxon>Bacteria</taxon>
        <taxon>Pseudomonadati</taxon>
        <taxon>Thermodesulfobacteriota</taxon>
        <taxon>Desulfobacteria</taxon>
        <taxon>Desulfobacterales</taxon>
        <taxon>Desulfolunaceae</taxon>
        <taxon>Desulfoluna</taxon>
    </lineage>
</organism>
<dbReference type="PANTHER" id="PTHR14859:SF1">
    <property type="entry name" value="PGAP2-INTERACTING PROTEIN"/>
    <property type="match status" value="1"/>
</dbReference>
<feature type="domain" description="Endonuclease/exonuclease/phosphatase" evidence="1">
    <location>
        <begin position="15"/>
        <end position="245"/>
    </location>
</feature>
<dbReference type="InterPro" id="IPR051916">
    <property type="entry name" value="GPI-anchor_lipid_remodeler"/>
</dbReference>
<dbReference type="InterPro" id="IPR005135">
    <property type="entry name" value="Endo/exonuclease/phosphatase"/>
</dbReference>